<gene>
    <name evidence="2" type="ORF">CSW08_07395</name>
</gene>
<keyword evidence="3" id="KW-1185">Reference proteome</keyword>
<feature type="domain" description="Thioredoxin" evidence="1">
    <location>
        <begin position="43"/>
        <end position="187"/>
    </location>
</feature>
<dbReference type="InterPro" id="IPR050553">
    <property type="entry name" value="Thioredoxin_ResA/DsbE_sf"/>
</dbReference>
<dbReference type="InterPro" id="IPR036249">
    <property type="entry name" value="Thioredoxin-like_sf"/>
</dbReference>
<dbReference type="PROSITE" id="PS51352">
    <property type="entry name" value="THIOREDOXIN_2"/>
    <property type="match status" value="1"/>
</dbReference>
<dbReference type="EMBL" id="PJEO01000020">
    <property type="protein sequence ID" value="PKQ45573.1"/>
    <property type="molecule type" value="Genomic_DNA"/>
</dbReference>
<reference evidence="2 3" key="1">
    <citation type="submission" date="2017-12" db="EMBL/GenBank/DDBJ databases">
        <title>Confluentibacter flavum sp. nov., isolated from the saline lake.</title>
        <authorList>
            <person name="Yu L."/>
        </authorList>
    </citation>
    <scope>NUCLEOTIDE SEQUENCE [LARGE SCALE GENOMIC DNA]</scope>
    <source>
        <strain evidence="2 3">3B</strain>
    </source>
</reference>
<dbReference type="OrthoDB" id="9815205at2"/>
<organism evidence="2 3">
    <name type="scientific">Confluentibacter flavum</name>
    <dbReference type="NCBI Taxonomy" id="1909700"/>
    <lineage>
        <taxon>Bacteria</taxon>
        <taxon>Pseudomonadati</taxon>
        <taxon>Bacteroidota</taxon>
        <taxon>Flavobacteriia</taxon>
        <taxon>Flavobacteriales</taxon>
        <taxon>Flavobacteriaceae</taxon>
        <taxon>Confluentibacter</taxon>
    </lineage>
</organism>
<protein>
    <submittedName>
        <fullName evidence="2">Thiol-disulfide oxidoreductase</fullName>
    </submittedName>
</protein>
<dbReference type="Proteomes" id="UP000233435">
    <property type="component" value="Unassembled WGS sequence"/>
</dbReference>
<dbReference type="GO" id="GO:0016491">
    <property type="term" value="F:oxidoreductase activity"/>
    <property type="evidence" value="ECO:0007669"/>
    <property type="project" value="InterPro"/>
</dbReference>
<accession>A0A2N3HKX5</accession>
<comment type="caution">
    <text evidence="2">The sequence shown here is derived from an EMBL/GenBank/DDBJ whole genome shotgun (WGS) entry which is preliminary data.</text>
</comment>
<dbReference type="CDD" id="cd02966">
    <property type="entry name" value="TlpA_like_family"/>
    <property type="match status" value="1"/>
</dbReference>
<name>A0A2N3HKX5_9FLAO</name>
<dbReference type="PANTHER" id="PTHR42852">
    <property type="entry name" value="THIOL:DISULFIDE INTERCHANGE PROTEIN DSBE"/>
    <property type="match status" value="1"/>
</dbReference>
<sequence>MIMTKSKIKNIIFIIIVAVLIIPQTRKPIQVLLQKVVLLVNKPSIESKETSINLTDYNWNLRDGNNTDYNLQQAKGKVILINFWATWCPPCIAEMPSLQKLYNDYSDKVEFLFVTNEALSDITLFLEKKQYTFEVYRPVSNYPAIFDVTSIPRTFLIDKEGNIIIDESGATNWNSNTIRSTMDNLLK</sequence>
<dbReference type="InterPro" id="IPR013740">
    <property type="entry name" value="Redoxin"/>
</dbReference>
<evidence type="ECO:0000313" key="3">
    <source>
        <dbReference type="Proteomes" id="UP000233435"/>
    </source>
</evidence>
<dbReference type="Pfam" id="PF08534">
    <property type="entry name" value="Redoxin"/>
    <property type="match status" value="1"/>
</dbReference>
<proteinExistence type="predicted"/>
<dbReference type="PANTHER" id="PTHR42852:SF13">
    <property type="entry name" value="PROTEIN DIPZ"/>
    <property type="match status" value="1"/>
</dbReference>
<dbReference type="SUPFAM" id="SSF52833">
    <property type="entry name" value="Thioredoxin-like"/>
    <property type="match status" value="1"/>
</dbReference>
<evidence type="ECO:0000259" key="1">
    <source>
        <dbReference type="PROSITE" id="PS51352"/>
    </source>
</evidence>
<dbReference type="AlphaFoldDB" id="A0A2N3HKX5"/>
<dbReference type="InterPro" id="IPR013766">
    <property type="entry name" value="Thioredoxin_domain"/>
</dbReference>
<dbReference type="Gene3D" id="3.40.30.10">
    <property type="entry name" value="Glutaredoxin"/>
    <property type="match status" value="1"/>
</dbReference>
<evidence type="ECO:0000313" key="2">
    <source>
        <dbReference type="EMBL" id="PKQ45573.1"/>
    </source>
</evidence>